<gene>
    <name evidence="2" type="ORF">EG68_11704</name>
</gene>
<organism evidence="2 3">
    <name type="scientific">Paragonimus skrjabini miyazakii</name>
    <dbReference type="NCBI Taxonomy" id="59628"/>
    <lineage>
        <taxon>Eukaryota</taxon>
        <taxon>Metazoa</taxon>
        <taxon>Spiralia</taxon>
        <taxon>Lophotrochozoa</taxon>
        <taxon>Platyhelminthes</taxon>
        <taxon>Trematoda</taxon>
        <taxon>Digenea</taxon>
        <taxon>Plagiorchiida</taxon>
        <taxon>Troglotremata</taxon>
        <taxon>Troglotrematidae</taxon>
        <taxon>Paragonimus</taxon>
    </lineage>
</organism>
<evidence type="ECO:0000313" key="2">
    <source>
        <dbReference type="EMBL" id="KAF7234990.1"/>
    </source>
</evidence>
<sequence length="75" mass="8436">MSSLLSERTSEIPQAPAPSPTDKTFTTILCSFEKDNEKKFNEFLEKLSIGSVDLLLAVEKHLSDSVRNLRKLRPS</sequence>
<accession>A0A8S9YE99</accession>
<evidence type="ECO:0000256" key="1">
    <source>
        <dbReference type="SAM" id="MobiDB-lite"/>
    </source>
</evidence>
<dbReference type="Proteomes" id="UP000822476">
    <property type="component" value="Unassembled WGS sequence"/>
</dbReference>
<dbReference type="EMBL" id="JTDE01008394">
    <property type="protein sequence ID" value="KAF7234990.1"/>
    <property type="molecule type" value="Genomic_DNA"/>
</dbReference>
<feature type="region of interest" description="Disordered" evidence="1">
    <location>
        <begin position="1"/>
        <end position="23"/>
    </location>
</feature>
<proteinExistence type="predicted"/>
<protein>
    <submittedName>
        <fullName evidence="2">Uncharacterized protein</fullName>
    </submittedName>
</protein>
<name>A0A8S9YE99_9TREM</name>
<evidence type="ECO:0000313" key="3">
    <source>
        <dbReference type="Proteomes" id="UP000822476"/>
    </source>
</evidence>
<reference evidence="2" key="1">
    <citation type="submission" date="2019-07" db="EMBL/GenBank/DDBJ databases">
        <title>Annotation for the trematode Paragonimus miyazaki's.</title>
        <authorList>
            <person name="Choi Y.-J."/>
        </authorList>
    </citation>
    <scope>NUCLEOTIDE SEQUENCE</scope>
    <source>
        <strain evidence="2">Japan</strain>
    </source>
</reference>
<keyword evidence="3" id="KW-1185">Reference proteome</keyword>
<dbReference type="AlphaFoldDB" id="A0A8S9YE99"/>
<comment type="caution">
    <text evidence="2">The sequence shown here is derived from an EMBL/GenBank/DDBJ whole genome shotgun (WGS) entry which is preliminary data.</text>
</comment>